<reference evidence="1" key="1">
    <citation type="journal article" date="2014" name="Int. J. Syst. Evol. Microbiol.">
        <title>Complete genome sequence of Corynebacterium casei LMG S-19264T (=DSM 44701T), isolated from a smear-ripened cheese.</title>
        <authorList>
            <consortium name="US DOE Joint Genome Institute (JGI-PGF)"/>
            <person name="Walter F."/>
            <person name="Albersmeier A."/>
            <person name="Kalinowski J."/>
            <person name="Ruckert C."/>
        </authorList>
    </citation>
    <scope>NUCLEOTIDE SEQUENCE</scope>
    <source>
        <strain evidence="1">JCM 19831</strain>
    </source>
</reference>
<gene>
    <name evidence="1" type="ORF">GCM10007977_105370</name>
</gene>
<sequence length="109" mass="11562">MVTSPDVNGRLADRSPLQVLGWTPRLPLKATMIGAVVVLVPCAEGPERVTRQGHIRLTVSAQRTLGIVAGDPLFVAASVHDDQLTIYPMWVVDAALTALHQCTATGHGS</sequence>
<evidence type="ECO:0000313" key="2">
    <source>
        <dbReference type="Proteomes" id="UP000642070"/>
    </source>
</evidence>
<dbReference type="AlphaFoldDB" id="A0A917UE04"/>
<name>A0A917UE04_9ACTN</name>
<evidence type="ECO:0000313" key="1">
    <source>
        <dbReference type="EMBL" id="GGM86408.1"/>
    </source>
</evidence>
<protein>
    <recommendedName>
        <fullName evidence="3">SpoVT-AbrB domain-containing protein</fullName>
    </recommendedName>
</protein>
<proteinExistence type="predicted"/>
<dbReference type="EMBL" id="BMPI01000106">
    <property type="protein sequence ID" value="GGM86408.1"/>
    <property type="molecule type" value="Genomic_DNA"/>
</dbReference>
<evidence type="ECO:0008006" key="3">
    <source>
        <dbReference type="Google" id="ProtNLM"/>
    </source>
</evidence>
<dbReference type="Proteomes" id="UP000642070">
    <property type="component" value="Unassembled WGS sequence"/>
</dbReference>
<comment type="caution">
    <text evidence="1">The sequence shown here is derived from an EMBL/GenBank/DDBJ whole genome shotgun (WGS) entry which is preliminary data.</text>
</comment>
<keyword evidence="2" id="KW-1185">Reference proteome</keyword>
<reference evidence="1" key="2">
    <citation type="submission" date="2020-09" db="EMBL/GenBank/DDBJ databases">
        <authorList>
            <person name="Sun Q."/>
            <person name="Ohkuma M."/>
        </authorList>
    </citation>
    <scope>NUCLEOTIDE SEQUENCE</scope>
    <source>
        <strain evidence="1">JCM 19831</strain>
    </source>
</reference>
<accession>A0A917UE04</accession>
<organism evidence="1 2">
    <name type="scientific">Dactylosporangium sucinum</name>
    <dbReference type="NCBI Taxonomy" id="1424081"/>
    <lineage>
        <taxon>Bacteria</taxon>
        <taxon>Bacillati</taxon>
        <taxon>Actinomycetota</taxon>
        <taxon>Actinomycetes</taxon>
        <taxon>Micromonosporales</taxon>
        <taxon>Micromonosporaceae</taxon>
        <taxon>Dactylosporangium</taxon>
    </lineage>
</organism>